<proteinExistence type="predicted"/>
<keyword evidence="1" id="KW-1133">Transmembrane helix</keyword>
<dbReference type="EMBL" id="CABVGX010000003">
    <property type="protein sequence ID" value="VVM48955.1"/>
    <property type="molecule type" value="Genomic_DNA"/>
</dbReference>
<sequence length="315" mass="34253">MRGRGPRGTSLAAKRLIKTQGKLMTLSTPLSGVNKPFKGILLIVVATFLFSSHDAFSKYLSGFYPIVMVVWARYVVHTLLMAGIFLPQSGLRVLRTKRPMLQLVRALCLLGTSLFFTTGLQYIPLAEATAVNFLAPVLVTALSVPLLREHVTRGQWIAVICGFIGVLIIVHPGGELFTPAILLPLCSALFFCFYQLLTRKLSAIDSPTTSNFFAGLCNTLVMSALVPFFWQVPTLGHGFMMVALGACGMTAHLFLTQAFRHAAPALLAPFGYCQIIFAGLLGWMLFAHTPTLTTVIGISVICCSGLAAAWQQSRR</sequence>
<dbReference type="PANTHER" id="PTHR22911">
    <property type="entry name" value="ACYL-MALONYL CONDENSING ENZYME-RELATED"/>
    <property type="match status" value="1"/>
</dbReference>
<dbReference type="PANTHER" id="PTHR22911:SF103">
    <property type="entry name" value="BLR2811 PROTEIN"/>
    <property type="match status" value="1"/>
</dbReference>
<dbReference type="Proteomes" id="UP000325607">
    <property type="component" value="Unassembled WGS sequence"/>
</dbReference>
<feature type="transmembrane region" description="Helical" evidence="1">
    <location>
        <begin position="154"/>
        <end position="170"/>
    </location>
</feature>
<evidence type="ECO:0000313" key="3">
    <source>
        <dbReference type="EMBL" id="VVM48955.1"/>
    </source>
</evidence>
<feature type="transmembrane region" description="Helical" evidence="1">
    <location>
        <begin position="236"/>
        <end position="255"/>
    </location>
</feature>
<dbReference type="GO" id="GO:0016020">
    <property type="term" value="C:membrane"/>
    <property type="evidence" value="ECO:0007669"/>
    <property type="project" value="InterPro"/>
</dbReference>
<organism evidence="3 4">
    <name type="scientific">Pseudomonas fluorescens</name>
    <dbReference type="NCBI Taxonomy" id="294"/>
    <lineage>
        <taxon>Bacteria</taxon>
        <taxon>Pseudomonadati</taxon>
        <taxon>Pseudomonadota</taxon>
        <taxon>Gammaproteobacteria</taxon>
        <taxon>Pseudomonadales</taxon>
        <taxon>Pseudomonadaceae</taxon>
        <taxon>Pseudomonas</taxon>
    </lineage>
</organism>
<dbReference type="InterPro" id="IPR000620">
    <property type="entry name" value="EamA_dom"/>
</dbReference>
<feature type="domain" description="EamA" evidence="2">
    <location>
        <begin position="38"/>
        <end position="170"/>
    </location>
</feature>
<name>A0A5E6Q8S4_PSEFL</name>
<dbReference type="AlphaFoldDB" id="A0A5E6Q8S4"/>
<dbReference type="SUPFAM" id="SSF103481">
    <property type="entry name" value="Multidrug resistance efflux transporter EmrE"/>
    <property type="match status" value="2"/>
</dbReference>
<accession>A0A5E6Q8S4</accession>
<keyword evidence="1" id="KW-0812">Transmembrane</keyword>
<feature type="transmembrane region" description="Helical" evidence="1">
    <location>
        <begin position="62"/>
        <end position="86"/>
    </location>
</feature>
<feature type="domain" description="EamA" evidence="2">
    <location>
        <begin position="180"/>
        <end position="304"/>
    </location>
</feature>
<feature type="transmembrane region" description="Helical" evidence="1">
    <location>
        <begin position="129"/>
        <end position="147"/>
    </location>
</feature>
<feature type="transmembrane region" description="Helical" evidence="1">
    <location>
        <begin position="176"/>
        <end position="197"/>
    </location>
</feature>
<evidence type="ECO:0000313" key="4">
    <source>
        <dbReference type="Proteomes" id="UP000325607"/>
    </source>
</evidence>
<feature type="transmembrane region" description="Helical" evidence="1">
    <location>
        <begin position="292"/>
        <end position="310"/>
    </location>
</feature>
<feature type="transmembrane region" description="Helical" evidence="1">
    <location>
        <begin position="267"/>
        <end position="286"/>
    </location>
</feature>
<dbReference type="Pfam" id="PF00892">
    <property type="entry name" value="EamA"/>
    <property type="match status" value="2"/>
</dbReference>
<evidence type="ECO:0000259" key="2">
    <source>
        <dbReference type="Pfam" id="PF00892"/>
    </source>
</evidence>
<dbReference type="Gene3D" id="1.10.3730.20">
    <property type="match status" value="1"/>
</dbReference>
<protein>
    <submittedName>
        <fullName evidence="3">Riboflavin transporter</fullName>
    </submittedName>
</protein>
<dbReference type="InterPro" id="IPR037185">
    <property type="entry name" value="EmrE-like"/>
</dbReference>
<reference evidence="3 4" key="1">
    <citation type="submission" date="2019-09" db="EMBL/GenBank/DDBJ databases">
        <authorList>
            <person name="Chandra G."/>
            <person name="Truman W A."/>
        </authorList>
    </citation>
    <scope>NUCLEOTIDE SEQUENCE [LARGE SCALE GENOMIC DNA]</scope>
    <source>
        <strain evidence="3">PS645</strain>
    </source>
</reference>
<evidence type="ECO:0000256" key="1">
    <source>
        <dbReference type="SAM" id="Phobius"/>
    </source>
</evidence>
<feature type="transmembrane region" description="Helical" evidence="1">
    <location>
        <begin position="209"/>
        <end position="230"/>
    </location>
</feature>
<gene>
    <name evidence="3" type="primary">ribN</name>
    <name evidence="3" type="ORF">PS645_00656</name>
</gene>
<feature type="transmembrane region" description="Helical" evidence="1">
    <location>
        <begin position="106"/>
        <end position="123"/>
    </location>
</feature>
<feature type="transmembrane region" description="Helical" evidence="1">
    <location>
        <begin position="39"/>
        <end position="56"/>
    </location>
</feature>
<keyword evidence="1" id="KW-0472">Membrane</keyword>